<organism evidence="3 4">
    <name type="scientific">Phytohabitans maris</name>
    <dbReference type="NCBI Taxonomy" id="3071409"/>
    <lineage>
        <taxon>Bacteria</taxon>
        <taxon>Bacillati</taxon>
        <taxon>Actinomycetota</taxon>
        <taxon>Actinomycetes</taxon>
        <taxon>Micromonosporales</taxon>
        <taxon>Micromonosporaceae</taxon>
    </lineage>
</organism>
<feature type="repeat" description="TPR" evidence="1">
    <location>
        <begin position="791"/>
        <end position="824"/>
    </location>
</feature>
<name>A0ABU0Z9W1_9ACTN</name>
<dbReference type="PANTHER" id="PTHR10098:SF108">
    <property type="entry name" value="TETRATRICOPEPTIDE REPEAT PROTEIN 28"/>
    <property type="match status" value="1"/>
</dbReference>
<reference evidence="3 4" key="1">
    <citation type="submission" date="2023-08" db="EMBL/GenBank/DDBJ databases">
        <title>Phytohabitans sansha sp. nov., isolated from marine sediment.</title>
        <authorList>
            <person name="Zhao Y."/>
            <person name="Yi K."/>
        </authorList>
    </citation>
    <scope>NUCLEOTIDE SEQUENCE [LARGE SCALE GENOMIC DNA]</scope>
    <source>
        <strain evidence="3 4">ZYX-F-186</strain>
    </source>
</reference>
<dbReference type="PANTHER" id="PTHR10098">
    <property type="entry name" value="RAPSYN-RELATED"/>
    <property type="match status" value="1"/>
</dbReference>
<dbReference type="EMBL" id="JAVHUY010000001">
    <property type="protein sequence ID" value="MDQ7903186.1"/>
    <property type="molecule type" value="Genomic_DNA"/>
</dbReference>
<dbReference type="Gene3D" id="1.25.40.10">
    <property type="entry name" value="Tetratricopeptide repeat domain"/>
    <property type="match status" value="2"/>
</dbReference>
<dbReference type="Proteomes" id="UP001230908">
    <property type="component" value="Unassembled WGS sequence"/>
</dbReference>
<feature type="region of interest" description="Disordered" evidence="2">
    <location>
        <begin position="1"/>
        <end position="23"/>
    </location>
</feature>
<keyword evidence="4" id="KW-1185">Reference proteome</keyword>
<dbReference type="InterPro" id="IPR011990">
    <property type="entry name" value="TPR-like_helical_dom_sf"/>
</dbReference>
<sequence length="882" mass="96025">MVGVGWTPTADDKPTGTAPQGERQLHARDGESIFQSAGNQIFYHHQPPPAVATPSNILPRDTAAFTGRDRELKALLDTVTQRAETQTIVPLYAIDGMPGVGKTAFAIHAGHMLQDHFPDGQFHIDLHAHSPGQRPADPADALFQLISADGVPTAEIPRELDDRAVLWRRRMAHRRALVILDNAESRKQVQPLLPGTAHCLVLITSRSRLTGLVATQAAVNLTLETLPPEDATALFAAVAGRQLEPVEAGAVDDLMRVCGYLPLAICLLATRLRLEPRWPVDHLVDELTEAKHALSRMRAEDVTVEAAFGLSYRRLSTAHRRFFRRLGLHPGPDVDRYAAAALDGSSPRQAGRFLETLYHQHLLDQPRLGRYRMHDLIREYSIMRAEGDSPRERENAVVRLLDYYRRAAESAGRHLSRPSVRPFSSPGDGEEGLPPIRTRRQAMSWMKAEQANLFACAGTQPARRRGASALPALAAAMAPYLRLAGPWDLAIALHERAAGTAEAGGDKRSMADALRELGLLRRHAGQYPAAASALQRAFELYDEIGDELGVADAQTELGGVRWRLGSHAEAAAELRAALATYRKLGVRHGQARALHEMGTALWAVGAYEEALDASEQALCAFEELSDHQGAAEALHQVGGLQQLTVGYPPAIDAQRRALALYRELGDRLGEAKALAFLGAAHSHTGDYDASRKALDLALAIQRDLGDGEGEAHTLNYLAATHIRSGRHKVARRLLTDALALYRKIGYRSGQADVLNQLGVLERLASDHGAAAETHEQALALFQQASDELGQSEAHSNIGDLLLTLGRPEEALGRYGQALDLATRAKNPNAEANALNGAGRCHLHLNNSEKGIELLRQAQNLYRRIGVAHAADAITELLNECPR</sequence>
<protein>
    <submittedName>
        <fullName evidence="3">Tetratricopeptide repeat protein</fullName>
    </submittedName>
</protein>
<dbReference type="InterPro" id="IPR019734">
    <property type="entry name" value="TPR_rpt"/>
</dbReference>
<dbReference type="SUPFAM" id="SSF52540">
    <property type="entry name" value="P-loop containing nucleoside triphosphate hydrolases"/>
    <property type="match status" value="1"/>
</dbReference>
<dbReference type="SUPFAM" id="SSF48452">
    <property type="entry name" value="TPR-like"/>
    <property type="match status" value="3"/>
</dbReference>
<accession>A0ABU0Z9W1</accession>
<dbReference type="PRINTS" id="PR00364">
    <property type="entry name" value="DISEASERSIST"/>
</dbReference>
<comment type="caution">
    <text evidence="3">The sequence shown here is derived from an EMBL/GenBank/DDBJ whole genome shotgun (WGS) entry which is preliminary data.</text>
</comment>
<dbReference type="Gene3D" id="3.40.50.300">
    <property type="entry name" value="P-loop containing nucleotide triphosphate hydrolases"/>
    <property type="match status" value="1"/>
</dbReference>
<evidence type="ECO:0000256" key="1">
    <source>
        <dbReference type="PROSITE-ProRule" id="PRU00339"/>
    </source>
</evidence>
<evidence type="ECO:0000313" key="3">
    <source>
        <dbReference type="EMBL" id="MDQ7903186.1"/>
    </source>
</evidence>
<dbReference type="Pfam" id="PF13424">
    <property type="entry name" value="TPR_12"/>
    <property type="match status" value="3"/>
</dbReference>
<feature type="region of interest" description="Disordered" evidence="2">
    <location>
        <begin position="414"/>
        <end position="434"/>
    </location>
</feature>
<gene>
    <name evidence="3" type="ORF">RB614_01460</name>
</gene>
<dbReference type="RefSeq" id="WP_308710455.1">
    <property type="nucleotide sequence ID" value="NZ_JAVHUY010000001.1"/>
</dbReference>
<dbReference type="SMART" id="SM00028">
    <property type="entry name" value="TPR"/>
    <property type="match status" value="8"/>
</dbReference>
<evidence type="ECO:0000313" key="4">
    <source>
        <dbReference type="Proteomes" id="UP001230908"/>
    </source>
</evidence>
<keyword evidence="1" id="KW-0802">TPR repeat</keyword>
<dbReference type="PROSITE" id="PS50005">
    <property type="entry name" value="TPR"/>
    <property type="match status" value="1"/>
</dbReference>
<evidence type="ECO:0000256" key="2">
    <source>
        <dbReference type="SAM" id="MobiDB-lite"/>
    </source>
</evidence>
<dbReference type="InterPro" id="IPR027417">
    <property type="entry name" value="P-loop_NTPase"/>
</dbReference>
<proteinExistence type="predicted"/>